<evidence type="ECO:0000313" key="6">
    <source>
        <dbReference type="EMBL" id="OGK42682.1"/>
    </source>
</evidence>
<dbReference type="Gene3D" id="2.60.40.380">
    <property type="entry name" value="Purple acid phosphatase-like, N-terminal"/>
    <property type="match status" value="1"/>
</dbReference>
<dbReference type="CDD" id="cd00063">
    <property type="entry name" value="FN3"/>
    <property type="match status" value="1"/>
</dbReference>
<gene>
    <name evidence="6" type="ORF">A3A74_00040</name>
</gene>
<dbReference type="AlphaFoldDB" id="A0A1F7IH25"/>
<dbReference type="Pfam" id="PF16656">
    <property type="entry name" value="Pur_ac_phosph_N"/>
    <property type="match status" value="1"/>
</dbReference>
<dbReference type="SUPFAM" id="SSF49363">
    <property type="entry name" value="Purple acid phosphatase, N-terminal domain"/>
    <property type="match status" value="1"/>
</dbReference>
<name>A0A1F7IH25_9BACT</name>
<evidence type="ECO:0000256" key="2">
    <source>
        <dbReference type="SAM" id="MobiDB-lite"/>
    </source>
</evidence>
<dbReference type="PANTHER" id="PTHR22953:SF153">
    <property type="entry name" value="PURPLE ACID PHOSPHATASE"/>
    <property type="match status" value="1"/>
</dbReference>
<keyword evidence="1 3" id="KW-0732">Signal</keyword>
<reference evidence="6 7" key="1">
    <citation type="journal article" date="2016" name="Nat. Commun.">
        <title>Thousands of microbial genomes shed light on interconnected biogeochemical processes in an aquifer system.</title>
        <authorList>
            <person name="Anantharaman K."/>
            <person name="Brown C.T."/>
            <person name="Hug L.A."/>
            <person name="Sharon I."/>
            <person name="Castelle C.J."/>
            <person name="Probst A.J."/>
            <person name="Thomas B.C."/>
            <person name="Singh A."/>
            <person name="Wilkins M.J."/>
            <person name="Karaoz U."/>
            <person name="Brodie E.L."/>
            <person name="Williams K.H."/>
            <person name="Hubbard S.S."/>
            <person name="Banfield J.F."/>
        </authorList>
    </citation>
    <scope>NUCLEOTIDE SEQUENCE [LARGE SCALE GENOMIC DNA]</scope>
</reference>
<dbReference type="InterPro" id="IPR003961">
    <property type="entry name" value="FN3_dom"/>
</dbReference>
<sequence length="494" mass="51681">MNLLKTKKVSIALFFLILFFSPGSASAQNLMRPIQVQNVTTTTADIIWKSASGGTSQVKYGTTTSYEMGTANGANGRKQIDNSPGFMHKASITGLSPNTKYFYQALTNGGGMSAAGDQTYYIKTSPVTGSSTPFSWVVIGDSGNGGSNQKATATQIANKKPELVIEAGDVVYGSGGYGGYASLSGEPEQDRLHYDIFKESMKFSPYYLACGNHDNNSNNTPAGILNGCDVMVDDQSMPNGGRLPGSSGSGSSVIYSFNYGNVHFTVLNANPEASPQLGGAQLNWAINDIRNSAQPWKVVVWHQNGWSAGTHSTNANVTANLIPMVQDAGAHVVLWGHSHVYERFSRFANQGKAGCTTAGGCRNKGPYYFTIGNSGSGGATGTCGSYANGPMCLARSGVGNIPTGTGLLYAQTNGNSMTFSYVTSSGATSESVTYNLSEFGPVIPPTAGPSPTNQPTSPPNSTPTRTPTPLSGATNTPPPIITQPPGGVCTYYKN</sequence>
<evidence type="ECO:0000259" key="4">
    <source>
        <dbReference type="Pfam" id="PF00149"/>
    </source>
</evidence>
<feature type="signal peptide" evidence="3">
    <location>
        <begin position="1"/>
        <end position="27"/>
    </location>
</feature>
<feature type="domain" description="Calcineurin-like phosphoesterase" evidence="4">
    <location>
        <begin position="137"/>
        <end position="341"/>
    </location>
</feature>
<dbReference type="Pfam" id="PF00149">
    <property type="entry name" value="Metallophos"/>
    <property type="match status" value="1"/>
</dbReference>
<evidence type="ECO:0000256" key="3">
    <source>
        <dbReference type="SAM" id="SignalP"/>
    </source>
</evidence>
<dbReference type="InterPro" id="IPR004843">
    <property type="entry name" value="Calcineurin-like_PHP"/>
</dbReference>
<comment type="caution">
    <text evidence="6">The sequence shown here is derived from an EMBL/GenBank/DDBJ whole genome shotgun (WGS) entry which is preliminary data.</text>
</comment>
<accession>A0A1F7IH25</accession>
<dbReference type="Gene3D" id="3.60.21.10">
    <property type="match status" value="1"/>
</dbReference>
<dbReference type="GO" id="GO:0046872">
    <property type="term" value="F:metal ion binding"/>
    <property type="evidence" value="ECO:0007669"/>
    <property type="project" value="InterPro"/>
</dbReference>
<feature type="domain" description="Purple acid phosphatase N-terminal" evidence="5">
    <location>
        <begin position="35"/>
        <end position="114"/>
    </location>
</feature>
<proteinExistence type="predicted"/>
<dbReference type="InterPro" id="IPR029052">
    <property type="entry name" value="Metallo-depent_PP-like"/>
</dbReference>
<evidence type="ECO:0000256" key="1">
    <source>
        <dbReference type="ARBA" id="ARBA00022729"/>
    </source>
</evidence>
<evidence type="ECO:0000313" key="7">
    <source>
        <dbReference type="Proteomes" id="UP000179270"/>
    </source>
</evidence>
<protein>
    <recommendedName>
        <fullName evidence="8">Fibronectin type-III domain-containing protein</fullName>
    </recommendedName>
</protein>
<dbReference type="Proteomes" id="UP000179270">
    <property type="component" value="Unassembled WGS sequence"/>
</dbReference>
<organism evidence="6 7">
    <name type="scientific">Candidatus Roizmanbacteria bacterium RIFCSPLOWO2_01_FULL_35_13</name>
    <dbReference type="NCBI Taxonomy" id="1802055"/>
    <lineage>
        <taxon>Bacteria</taxon>
        <taxon>Candidatus Roizmaniibacteriota</taxon>
    </lineage>
</organism>
<evidence type="ECO:0008006" key="8">
    <source>
        <dbReference type="Google" id="ProtNLM"/>
    </source>
</evidence>
<feature type="chain" id="PRO_5009529349" description="Fibronectin type-III domain-containing protein" evidence="3">
    <location>
        <begin position="28"/>
        <end position="494"/>
    </location>
</feature>
<dbReference type="InterPro" id="IPR015914">
    <property type="entry name" value="PAPs_N"/>
</dbReference>
<dbReference type="EMBL" id="MGAF01000005">
    <property type="protein sequence ID" value="OGK42682.1"/>
    <property type="molecule type" value="Genomic_DNA"/>
</dbReference>
<evidence type="ECO:0000259" key="5">
    <source>
        <dbReference type="Pfam" id="PF16656"/>
    </source>
</evidence>
<dbReference type="STRING" id="1802055.A3A74_00040"/>
<dbReference type="InterPro" id="IPR039331">
    <property type="entry name" value="PAPs-like"/>
</dbReference>
<dbReference type="GO" id="GO:0003993">
    <property type="term" value="F:acid phosphatase activity"/>
    <property type="evidence" value="ECO:0007669"/>
    <property type="project" value="InterPro"/>
</dbReference>
<dbReference type="SUPFAM" id="SSF56300">
    <property type="entry name" value="Metallo-dependent phosphatases"/>
    <property type="match status" value="1"/>
</dbReference>
<dbReference type="InterPro" id="IPR008963">
    <property type="entry name" value="Purple_acid_Pase-like_N"/>
</dbReference>
<feature type="region of interest" description="Disordered" evidence="2">
    <location>
        <begin position="438"/>
        <end position="486"/>
    </location>
</feature>
<dbReference type="PANTHER" id="PTHR22953">
    <property type="entry name" value="ACID PHOSPHATASE RELATED"/>
    <property type="match status" value="1"/>
</dbReference>